<dbReference type="InterPro" id="IPR002843">
    <property type="entry name" value="ATPase_V0-cplx_csu/dsu"/>
</dbReference>
<organism evidence="3 4">
    <name type="scientific">Candidatus Egerieimonas intestinavium</name>
    <dbReference type="NCBI Taxonomy" id="2840777"/>
    <lineage>
        <taxon>Bacteria</taxon>
        <taxon>Bacillati</taxon>
        <taxon>Bacillota</taxon>
        <taxon>Clostridia</taxon>
        <taxon>Lachnospirales</taxon>
        <taxon>Lachnospiraceae</taxon>
        <taxon>Lachnospiraceae incertae sedis</taxon>
        <taxon>Candidatus Egerieimonas</taxon>
    </lineage>
</organism>
<proteinExistence type="predicted"/>
<dbReference type="Gene3D" id="1.10.132.50">
    <property type="entry name" value="ATP synthase (C/AC39) subunit, domain 3"/>
    <property type="match status" value="3"/>
</dbReference>
<dbReference type="EMBL" id="DVHU01000065">
    <property type="protein sequence ID" value="HIR93255.1"/>
    <property type="molecule type" value="Genomic_DNA"/>
</dbReference>
<keyword evidence="2" id="KW-0406">Ion transport</keyword>
<protein>
    <submittedName>
        <fullName evidence="3">V-type ATPase subunit</fullName>
    </submittedName>
</protein>
<dbReference type="InterPro" id="IPR036079">
    <property type="entry name" value="ATPase_csu/dsu_sf"/>
</dbReference>
<reference evidence="3" key="1">
    <citation type="submission" date="2020-10" db="EMBL/GenBank/DDBJ databases">
        <authorList>
            <person name="Gilroy R."/>
        </authorList>
    </citation>
    <scope>NUCLEOTIDE SEQUENCE</scope>
    <source>
        <strain evidence="3">ChiSxjej1B13-7041</strain>
    </source>
</reference>
<comment type="caution">
    <text evidence="3">The sequence shown here is derived from an EMBL/GenBank/DDBJ whole genome shotgun (WGS) entry which is preliminary data.</text>
</comment>
<dbReference type="PANTHER" id="PTHR38682">
    <property type="entry name" value="V-TYPE ATP SYNTHASE SUBUNIT C"/>
    <property type="match status" value="1"/>
</dbReference>
<dbReference type="Proteomes" id="UP000886841">
    <property type="component" value="Unassembled WGS sequence"/>
</dbReference>
<dbReference type="AlphaFoldDB" id="A0A9D1EJV1"/>
<name>A0A9D1EJV1_9FIRM</name>
<dbReference type="GO" id="GO:0046961">
    <property type="term" value="F:proton-transporting ATPase activity, rotational mechanism"/>
    <property type="evidence" value="ECO:0007669"/>
    <property type="project" value="InterPro"/>
</dbReference>
<dbReference type="PANTHER" id="PTHR38682:SF1">
    <property type="entry name" value="V-TYPE ATP SYNTHASE SUBUNIT C"/>
    <property type="match status" value="1"/>
</dbReference>
<dbReference type="InterPro" id="IPR044911">
    <property type="entry name" value="V-type_ATPase_csu/dsu_dom_3"/>
</dbReference>
<evidence type="ECO:0000313" key="3">
    <source>
        <dbReference type="EMBL" id="HIR93255.1"/>
    </source>
</evidence>
<evidence type="ECO:0000256" key="2">
    <source>
        <dbReference type="ARBA" id="ARBA00023065"/>
    </source>
</evidence>
<gene>
    <name evidence="3" type="ORF">IAB98_07560</name>
</gene>
<dbReference type="Pfam" id="PF01992">
    <property type="entry name" value="vATP-synt_AC39"/>
    <property type="match status" value="1"/>
</dbReference>
<keyword evidence="1" id="KW-0813">Transport</keyword>
<dbReference type="SUPFAM" id="SSF103486">
    <property type="entry name" value="V-type ATP synthase subunit C"/>
    <property type="match status" value="1"/>
</dbReference>
<evidence type="ECO:0000256" key="1">
    <source>
        <dbReference type="ARBA" id="ARBA00022448"/>
    </source>
</evidence>
<accession>A0A9D1EJV1</accession>
<reference evidence="3" key="2">
    <citation type="journal article" date="2021" name="PeerJ">
        <title>Extensive microbial diversity within the chicken gut microbiome revealed by metagenomics and culture.</title>
        <authorList>
            <person name="Gilroy R."/>
            <person name="Ravi A."/>
            <person name="Getino M."/>
            <person name="Pursley I."/>
            <person name="Horton D.L."/>
            <person name="Alikhan N.F."/>
            <person name="Baker D."/>
            <person name="Gharbi K."/>
            <person name="Hall N."/>
            <person name="Watson M."/>
            <person name="Adriaenssens E.M."/>
            <person name="Foster-Nyarko E."/>
            <person name="Jarju S."/>
            <person name="Secka A."/>
            <person name="Antonio M."/>
            <person name="Oren A."/>
            <person name="Chaudhuri R.R."/>
            <person name="La Ragione R."/>
            <person name="Hildebrand F."/>
            <person name="Pallen M.J."/>
        </authorList>
    </citation>
    <scope>NUCLEOTIDE SEQUENCE</scope>
    <source>
        <strain evidence="3">ChiSxjej1B13-7041</strain>
    </source>
</reference>
<sequence length="346" mass="41469">MGGLLAYSGLTTKIRAMQSRLLTQEQYASIVQLPTVTDVVEYLRRIPAYDRVLCDMTEEELHRGKIERKLRHSIYMDFAKIYRFSNGEQRKFLDLYFKRYEIAIIKNWLNRLLDHRDILFPPTGFEEFFRKHSDLDLEKLTASATVEEFIANLKGSDYYTPLIRLQRLEHPTLFDYEMAIDLYYFSQIWKQKDKFLKKKDLEEITLAYGSKFDIINIQWIYRCKKYYHMDSTDIYALLIPVHFRLSPEMITRLVEAENIEQFDALMKQTYYGQKFDKFSSADLDNLYVFVMKRVLATESRRNPYSIATLYCYLYFKDHEVQRLTIALECVRYRVDPAEAMQYIMKA</sequence>
<dbReference type="InterPro" id="IPR050873">
    <property type="entry name" value="V-ATPase_V0D/AC39_subunit"/>
</dbReference>
<evidence type="ECO:0000313" key="4">
    <source>
        <dbReference type="Proteomes" id="UP000886841"/>
    </source>
</evidence>